<protein>
    <submittedName>
        <fullName evidence="7">Mis6-domain-containing protein</fullName>
    </submittedName>
</protein>
<proteinExistence type="inferred from homology"/>
<dbReference type="InterPro" id="IPR012485">
    <property type="entry name" value="CENP-I"/>
</dbReference>
<evidence type="ECO:0000256" key="4">
    <source>
        <dbReference type="ARBA" id="ARBA00022454"/>
    </source>
</evidence>
<dbReference type="Proteomes" id="UP000596902">
    <property type="component" value="Unassembled WGS sequence"/>
</dbReference>
<keyword evidence="4" id="KW-0158">Chromosome</keyword>
<gene>
    <name evidence="7" type="ORF">GT037_002620</name>
</gene>
<dbReference type="PANTHER" id="PTHR48208:SF2">
    <property type="entry name" value="CENTROMERE PROTEIN I"/>
    <property type="match status" value="1"/>
</dbReference>
<reference evidence="7" key="1">
    <citation type="submission" date="2020-01" db="EMBL/GenBank/DDBJ databases">
        <authorList>
            <person name="Feng Z.H.Z."/>
        </authorList>
    </citation>
    <scope>NUCLEOTIDE SEQUENCE</scope>
    <source>
        <strain evidence="7">CBS107.38</strain>
    </source>
</reference>
<keyword evidence="8" id="KW-1185">Reference proteome</keyword>
<dbReference type="GO" id="GO:0034080">
    <property type="term" value="P:CENP-A containing chromatin assembly"/>
    <property type="evidence" value="ECO:0007669"/>
    <property type="project" value="TreeGrafter"/>
</dbReference>
<comment type="similarity">
    <text evidence="3">Belongs to the CENP-I/CTF3 family.</text>
</comment>
<dbReference type="AlphaFoldDB" id="A0A8H7BB93"/>
<organism evidence="7 8">
    <name type="scientific">Alternaria burnsii</name>
    <dbReference type="NCBI Taxonomy" id="1187904"/>
    <lineage>
        <taxon>Eukaryota</taxon>
        <taxon>Fungi</taxon>
        <taxon>Dikarya</taxon>
        <taxon>Ascomycota</taxon>
        <taxon>Pezizomycotina</taxon>
        <taxon>Dothideomycetes</taxon>
        <taxon>Pleosporomycetidae</taxon>
        <taxon>Pleosporales</taxon>
        <taxon>Pleosporineae</taxon>
        <taxon>Pleosporaceae</taxon>
        <taxon>Alternaria</taxon>
        <taxon>Alternaria sect. Alternaria</taxon>
    </lineage>
</organism>
<evidence type="ECO:0000256" key="5">
    <source>
        <dbReference type="ARBA" id="ARBA00023242"/>
    </source>
</evidence>
<dbReference type="GO" id="GO:0000939">
    <property type="term" value="C:inner kinetochore"/>
    <property type="evidence" value="ECO:0007669"/>
    <property type="project" value="TreeGrafter"/>
</dbReference>
<comment type="subcellular location">
    <subcellularLocation>
        <location evidence="2">Chromosome</location>
        <location evidence="2">Centromere</location>
    </subcellularLocation>
    <subcellularLocation>
        <location evidence="1">Nucleus</location>
    </subcellularLocation>
</comment>
<evidence type="ECO:0000256" key="1">
    <source>
        <dbReference type="ARBA" id="ARBA00004123"/>
    </source>
</evidence>
<evidence type="ECO:0000313" key="7">
    <source>
        <dbReference type="EMBL" id="KAF7678872.1"/>
    </source>
</evidence>
<evidence type="ECO:0000256" key="6">
    <source>
        <dbReference type="ARBA" id="ARBA00023328"/>
    </source>
</evidence>
<dbReference type="GeneID" id="62200845"/>
<dbReference type="GO" id="GO:0005634">
    <property type="term" value="C:nucleus"/>
    <property type="evidence" value="ECO:0007669"/>
    <property type="project" value="UniProtKB-SubCell"/>
</dbReference>
<dbReference type="EMBL" id="JAAABM010000003">
    <property type="protein sequence ID" value="KAF7678872.1"/>
    <property type="molecule type" value="Genomic_DNA"/>
</dbReference>
<dbReference type="CDD" id="cd22647">
    <property type="entry name" value="CTF3_NTD_HEAT"/>
    <property type="match status" value="1"/>
</dbReference>
<dbReference type="Pfam" id="PF07778">
    <property type="entry name" value="CENP-I"/>
    <property type="match status" value="1"/>
</dbReference>
<dbReference type="PANTHER" id="PTHR48208">
    <property type="entry name" value="CENTROMERE PROTEIN I"/>
    <property type="match status" value="1"/>
</dbReference>
<feature type="non-terminal residue" evidence="7">
    <location>
        <position position="1"/>
    </location>
</feature>
<evidence type="ECO:0000256" key="2">
    <source>
        <dbReference type="ARBA" id="ARBA00004584"/>
    </source>
</evidence>
<accession>A0A8H7BB93</accession>
<dbReference type="RefSeq" id="XP_038788945.1">
    <property type="nucleotide sequence ID" value="XM_038927667.1"/>
</dbReference>
<name>A0A8H7BB93_9PLEO</name>
<evidence type="ECO:0000313" key="8">
    <source>
        <dbReference type="Proteomes" id="UP000596902"/>
    </source>
</evidence>
<dbReference type="GO" id="GO:0000070">
    <property type="term" value="P:mitotic sister chromatid segregation"/>
    <property type="evidence" value="ECO:0007669"/>
    <property type="project" value="TreeGrafter"/>
</dbReference>
<comment type="caution">
    <text evidence="7">The sequence shown here is derived from an EMBL/GenBank/DDBJ whole genome shotgun (WGS) entry which is preliminary data.</text>
</comment>
<keyword evidence="5" id="KW-0539">Nucleus</keyword>
<keyword evidence="6" id="KW-0137">Centromere</keyword>
<sequence length="707" mass="78969">PLLMDSAEEQPTLHETLNLLHQASRTTAKQRTIKVSSIVDVICRYASENGLDQDALRDIVQLASVKTSLDQTTITTLIKNLYPSQKVPSDVVITIIGALGQGKGKPSPGTQDSLVKWLIIIHEIIESSTVLSRLYGVLFGMLDMISIRTSVCHLLSLITRRKHVKPFRIQQLLELSRGLGNEPALQGLLRVYKDYYPDIILGSTSTSRKSFAPRPDSEWQARILAIQEASVAEDDSNADRQHGFKVLRRRLKGRKESMIPDVHTYHATENSVTLEGIDGVDDFVEKLDRIEPPGQLVAVLTDPLLQKYIALKPSPINTARLRTWLAACLEEQFDEYRQGTGNAQHLSEILDGLLRYARFTKKLHRPARAFLLKYLPVWNGQQDRATVLGLVSYLQVYDFNADYRSYFKHIESALATQGISAYTTLVDFYTALLMNQINMTSTGSEDIREAGQEVLEDMMEHVRDLFTSALLSVPPGSGIDLTSSILSFYEHLSASSNPHVIPIHLPPMHLVYLLAQDTSATTLSRICGIIGAYKSAFDAHPKPVKVYYPPEVTDTFNQCLRDLYNLVWVSRGLVAQKDKSKGLYCRDGLRSTLDNYLKTVDRNYAIAGAFTLSFNPCLTSLSAAAWRAMERREIDKVGEGMINKYHTGPVGEKSLALLKKQGGVSVDWEGAHGYKVFVLQWLNERGLGGIKDLMFATVTNLKNTGIE</sequence>
<reference evidence="7" key="2">
    <citation type="submission" date="2020-08" db="EMBL/GenBank/DDBJ databases">
        <title>Draft Genome Sequence of Cumin Blight Pathogen Alternaria burnsii.</title>
        <authorList>
            <person name="Feng Z."/>
        </authorList>
    </citation>
    <scope>NUCLEOTIDE SEQUENCE</scope>
    <source>
        <strain evidence="7">CBS107.38</strain>
    </source>
</reference>
<evidence type="ECO:0000256" key="3">
    <source>
        <dbReference type="ARBA" id="ARBA00005470"/>
    </source>
</evidence>